<dbReference type="Proteomes" id="UP000053904">
    <property type="component" value="Unassembled WGS sequence"/>
</dbReference>
<proteinExistence type="predicted"/>
<evidence type="ECO:0000313" key="1">
    <source>
        <dbReference type="EMBL" id="KUK77288.1"/>
    </source>
</evidence>
<organism evidence="1 2">
    <name type="scientific">candidate division WS6 bacterium 34_10</name>
    <dbReference type="NCBI Taxonomy" id="1641389"/>
    <lineage>
        <taxon>Bacteria</taxon>
        <taxon>Candidatus Dojkabacteria</taxon>
    </lineage>
</organism>
<comment type="caution">
    <text evidence="1">The sequence shown here is derived from an EMBL/GenBank/DDBJ whole genome shotgun (WGS) entry which is preliminary data.</text>
</comment>
<reference evidence="2" key="1">
    <citation type="journal article" date="2015" name="MBio">
        <title>Genome-Resolved Metagenomic Analysis Reveals Roles for Candidate Phyla and Other Microbial Community Members in Biogeochemical Transformations in Oil Reservoirs.</title>
        <authorList>
            <person name="Hu P."/>
            <person name="Tom L."/>
            <person name="Singh A."/>
            <person name="Thomas B.C."/>
            <person name="Baker B.J."/>
            <person name="Piceno Y.M."/>
            <person name="Andersen G.L."/>
            <person name="Banfield J.F."/>
        </authorList>
    </citation>
    <scope>NUCLEOTIDE SEQUENCE [LARGE SCALE GENOMIC DNA]</scope>
</reference>
<evidence type="ECO:0000313" key="2">
    <source>
        <dbReference type="Proteomes" id="UP000053904"/>
    </source>
</evidence>
<gene>
    <name evidence="1" type="ORF">XD93_0431</name>
</gene>
<name>A0A101HI17_9BACT</name>
<protein>
    <submittedName>
        <fullName evidence="1">Uncharacterized protein</fullName>
    </submittedName>
</protein>
<accession>A0A101HI17</accession>
<sequence length="196" mass="23200">MSFESIREGYKQELKSLPHYSNEIEREESTDIFIMFKPDFLRTWDIDENIDVTARNIESFLQAEIDQDVILKFLVITPGLLEEQLQEIYLDTYWGKYLKPLYENIITGEATEKEIQTYNEHLQFFCGEEGPLALIVVNTPYSDKEYALNSLLEWRDHFRENYPYMEVRPNGLYTNGLHVDTIDNAVQVLVEYGYEK</sequence>
<dbReference type="EMBL" id="LGGO01000047">
    <property type="protein sequence ID" value="KUK77288.1"/>
    <property type="molecule type" value="Genomic_DNA"/>
</dbReference>
<dbReference type="AlphaFoldDB" id="A0A101HI17"/>